<evidence type="ECO:0000256" key="2">
    <source>
        <dbReference type="SAM" id="MobiDB-lite"/>
    </source>
</evidence>
<dbReference type="PANTHER" id="PTHR12517">
    <property type="entry name" value="VACUOLAR PROTEIN SORTING-ASSOCIATED PROTEIN 13B"/>
    <property type="match status" value="1"/>
</dbReference>
<evidence type="ECO:0000256" key="1">
    <source>
        <dbReference type="ARBA" id="ARBA00022448"/>
    </source>
</evidence>
<protein>
    <recommendedName>
        <fullName evidence="3">Chorein N-terminal domain-containing protein</fullName>
    </recommendedName>
</protein>
<dbReference type="InterPro" id="IPR026854">
    <property type="entry name" value="VPS13_N"/>
</dbReference>
<feature type="compositionally biased region" description="Polar residues" evidence="2">
    <location>
        <begin position="109"/>
        <end position="123"/>
    </location>
</feature>
<dbReference type="PANTHER" id="PTHR12517:SF0">
    <property type="entry name" value="INTERMEMBRANE LIPID TRANSFER PROTEIN VPS13B"/>
    <property type="match status" value="1"/>
</dbReference>
<dbReference type="InterPro" id="IPR039782">
    <property type="entry name" value="VPS13B"/>
</dbReference>
<feature type="domain" description="Chorein N-terminal" evidence="3">
    <location>
        <begin position="1"/>
        <end position="238"/>
    </location>
</feature>
<feature type="compositionally biased region" description="Polar residues" evidence="2">
    <location>
        <begin position="1658"/>
        <end position="1675"/>
    </location>
</feature>
<proteinExistence type="predicted"/>
<feature type="region of interest" description="Disordered" evidence="2">
    <location>
        <begin position="1658"/>
        <end position="1686"/>
    </location>
</feature>
<dbReference type="Pfam" id="PF12624">
    <property type="entry name" value="VPS13_N"/>
    <property type="match status" value="1"/>
</dbReference>
<keyword evidence="1" id="KW-0813">Transport</keyword>
<accession>A0A7M5V6J9</accession>
<feature type="region of interest" description="Disordered" evidence="2">
    <location>
        <begin position="941"/>
        <end position="991"/>
    </location>
</feature>
<feature type="region of interest" description="Disordered" evidence="2">
    <location>
        <begin position="99"/>
        <end position="123"/>
    </location>
</feature>
<dbReference type="OrthoDB" id="445152at2759"/>
<organism evidence="4 5">
    <name type="scientific">Clytia hemisphaerica</name>
    <dbReference type="NCBI Taxonomy" id="252671"/>
    <lineage>
        <taxon>Eukaryota</taxon>
        <taxon>Metazoa</taxon>
        <taxon>Cnidaria</taxon>
        <taxon>Hydrozoa</taxon>
        <taxon>Hydroidolina</taxon>
        <taxon>Leptothecata</taxon>
        <taxon>Obeliida</taxon>
        <taxon>Clytiidae</taxon>
        <taxon>Clytia</taxon>
    </lineage>
</organism>
<name>A0A7M5V6J9_9CNID</name>
<feature type="region of interest" description="Disordered" evidence="2">
    <location>
        <begin position="463"/>
        <end position="507"/>
    </location>
</feature>
<evidence type="ECO:0000313" key="4">
    <source>
        <dbReference type="EnsemblMetazoa" id="CLYHEMP004318.1"/>
    </source>
</evidence>
<dbReference type="Proteomes" id="UP000594262">
    <property type="component" value="Unplaced"/>
</dbReference>
<feature type="compositionally biased region" description="Basic and acidic residues" evidence="2">
    <location>
        <begin position="973"/>
        <end position="982"/>
    </location>
</feature>
<sequence>MLEGYITPLFMGYVDKYIKNLKPEDLSLSLWGGDVVLQNLELNLDVLQKELNLPVTFLSGKIHKLQLHVPWTRLIYEPVVVTIKTMEFIIKLNDSGAQAEPEKTDVETENQTQNKMDQTTTPSEDLPPGYVQSLLNKVVNNICFKVENVIIKYVEDDIVFSLNAKSVDYFCVDSDWKAAFIDLVQPELLLRRMCTITDLTICLDQRTTSGKIDLYQDPVLYKCSLTSRIVMRHRSVNSTKPIEQKFDVSCESLDFSLADLQIPMVLRLIKLVIGLFYGTLDLPGCNFKKHSAPIAIEKQKNASNKSLVALTESKEISANDSWSSWAWSMLPVASDGPSEQSFEENITSFGLFIKQVNLTLKRTSFLPNMLSGQRIEFSPVMGFELNGCNLNFTSIGDSIVNVNLGLKMLTGFLFGKNCLCAMDGIKVAEISEDSNLEHELFLKIGVESSQDYLKGSLFENKEINVNENPPTSEEAEKENSLTTEESNQPPEDQQQEEEGEETNESLSKTKFSADARYLVQQSRSPQENECIFFNYFYEMKLPIPTNEDNENIFLFPNTVEKIEEISEKKVVLNSCQSVISTSLIHSLEWLSGILDTKLPQRKEKQTIFLDPFVLEQLQSGNFLSRKTSIELQNISIYVLTKDHEKKQKSKKHLDERESICFELSKCSFVNTEPMYTLELRTLLEKGKILKLMQSSSFDTNIYVEATGLQSGISVINLDSFDASTIPMLQPFNFQLQCTLSLLQENREVQLATMRSQIAINTDEIELLFTKLQMLLYQNVALSWLNGNANSVVDVLTNNIFNTKPTDSSLMRVKLLHLSANLVDLTSLYCMDVCLGEINMDLFVDHQTRGDATPIFHIPTDTHKLSDIREWHFPNGSNTEQSPDQYAVQIKMQYQKEKGPEAQFLFMNVNGFALNFDYSLYKWLSFAPTNIPPTSKTSFVVRRKTTSSLSSTTPRRAKSYARVRTGSTTSPSHHSKDSKDFQKEIQPTSSNKESSFEKMLVEKINTWKCFQIKVSIESGVLVFPEKAWNKGCSLNNGVISLVRSSINAQNPIQNSVLILCTPCITLSSSQLDQRLYEEPFPCTSNTATADTLPWTITLDNFSMFTFLPNQKKGNYICKPLSCKVFLAASSNEKSTGRNTAVFMNSDKQLTSSLAHEGKVLNIGFVIHADCTSCEIFLSKPQISLVSTTTLNIYESFVRFQPVNIHQNDQGDIRLREDKSSIHEMDTTLSVSSASTNDFPDNFSMMTDSSVFSKKSVTKEVSFSLWIQFTIPKVKLSMSSNFEMSGWCYHLISDLDELTFAFDYQDTTLELTNKISSLLVYYSAESTDETNPPSSKKGIIFCQKEKSEASHSKSFLSLTYRRSKHHLTPTPTSTHSKLEDTDLKWTFFGPIEDSISKQELEIFIQSFDLVLIANPIISTMHIFVSSLKTFLDRYQNIRTPTLKEPSDRPHFASNYINVWPIINIKCGDIRLIAPSQHITSLSKDELVLLLHFQAIGISSQPINPIRKTVVNRNYYKRLKEMYRDSLKKKKLWNVQYQLDITNVGLCTTNWKSVQLTMSDDIVPTTSQNPAVEWNTQASTHAPRLTAIFVGFDLNATFAPSILTFHGNKMEFITSSAVEFHSPRPIEFHINTLQVNLIMQLLAQSGFIVKDISSLFTETSPTKPLQLQSPTQKTSPQRTMKKESSLVESPPPVELFGSISNISLDVYSKDDLGNTFPILWMNLIQPNCSLNTVENLNCSLTIQNVNILISKKPADEVSKDQPFPSQEDYDQSLVSCTELPTHSHLPAPFLKTSLVLSSSGDLDFKVSVGRFLLVNLEVSTFKTVNKLLKMIPELNSGVSQILPVEEPKTTKKSPATSLKLRKVLFETKGLHVVYSSTENISLKTGWHELNMEGTLGYNGDGGEMKEISSEVHWSGLFLSTKLNNDEMNLLSPLQMKINSQLQFSRDRPPMISISLVCGLIEFNIYQEFVEIFEQLNTGMKMLLPTMYPQSKADSSSAAEKPVVVSNVGGDDEKGDCVENVTVDDLRNGSFEYILVEDGIERTPCEMQVTFSSELDLVAPVMTWCYNEPRVITQLVSLPVPFHIPRDLTDQSDTAILEVDCCVQYFNEIQEEFVTCGTFCLSENNSSSIILCDEKMLPNTTHYQSILWRIVIATAANSSRFNLATDLQNGRAPLKISPIPATSLAACLKINSCACPSLQPHFRCKADVKNLKVILRNPMESEIKETKFPHDVPSSIESLELNLTSLNTSLMTCPSKALLHSNASFHVATMDFHDLCWIDLISPTAFSLQLCKELKQISNDPHPVEDVVVLQINEMDVLLSQSSLHTLLMTNQLWSSLSKESSKSTILNHYVIRNRTEDVILFKQCEQEEELRLESGHTYPYSLFDHSSHSLQFCLEQVENCAWSNDVRLNVEGVTTCVFEHEGYTSKLIVETKLIGGLQYEVVVHGSCSFINNTSCPLHLKVITQKTENTLAQSQVADVTHSYNLSSDDGQISLTASCDYIKEFCLYAGSRDDPIRADDNTDKVQFHKDLSKMFKMKVGGDMFWVSFDQKKELANQTIVTFHPLFVVRNHLSQDITIQIGEETTTVNLPAKGQETQISAACIDEEQTLKVTLDDHQQFTWTDITLSSSTHLKLNESKTLCNPHLNACNWPYAKTETTKSSPNDSPGKTITLTDQNEQQVDIIIEFSLKWEHLQTVVMDIKPCMLFCNETSRTLHIKAKGGPSWSLERSSVRHVFEMKEFSLMVQESTTRKDVWSPVIALTDQTLKSNNDVLQKQSMKIGTTSYVTLLDKENNVCYQIVVQSKRCDGMIIMVLKERFALRNLSNENVKVVPVMFQKPDAFKVLPSCTSLDVNNSSTLPFSMLNISTESTLKHDKELPEGLAMNFILGQCDQGNQETSLINHHLTNENTFVLSEDHLREYIHLKNSKNDISTFVLSSYLDEGVINICIADDSHPVVQITNKCSVILALREEENVNEKTTHHPVLESNMEKLYLLKPNIQTSFVPNNFKTTFPKLTNPIEFHCQFALYVANSVELSKPIKLSNHSSVTDLYVPAFGHITLTSFVHNSQLFVEIGNEGKDNVHPKTIHCLPFPNFNLNITSLDVILIDRINSQDMNAILSLSTSDLQIEHTKTNAKDKSSIQLSVGNLQLDNQISEDIRFHFPVILLPMRKISQRYHKVTSDAPFADIQASPDADFFTLKILLSKKDDCTSLDDVELCIQPFEMFLEDAYIYRLAELMKNYLPNIPGEQHATVDPISSIRPVLFPLKTCKVHIAEISFLLSIHASVKVFLAADHIPLKLGAFDCQPTQTIRDEFVRVLLYHYATQVLVRVGWILGSLELIGNPTGLIHSIGRGISDFVTMPYHGLTRGPTAFVSGISHGLSSFVKHVSTGTLTSITNVSSSISRNLDRLCLDETHIQMQEERRAQVPTQTLSGLNNAMGSLGMSLLSAVAGLVDHSIQNISSANSTQEAVTGAFSGLAKGVLGVFTKPLGGAMEFVSQTSQGILQGAGFVNIPERVNIFKFNDEVDSIGKRKSTSKILWKYLHCKETPFTFIAPCTNNTKTASKYSSFNDWLIITSSAVFLLDQEKGVVKMAFPLSDVEPHRQENETKDHVKLLFSLQRNHIEPSSTQNENLNHVLNMRQFFDSFDAACLTTKVEEMSSSSASKTGLSEHVLCVLMAPLDAELFLLNFHMAQK</sequence>
<dbReference type="EnsemblMetazoa" id="CLYHEMT004318.1">
    <property type="protein sequence ID" value="CLYHEMP004318.1"/>
    <property type="gene ID" value="CLYHEMG004318"/>
</dbReference>
<reference evidence="4" key="1">
    <citation type="submission" date="2021-01" db="UniProtKB">
        <authorList>
            <consortium name="EnsemblMetazoa"/>
        </authorList>
    </citation>
    <scope>IDENTIFICATION</scope>
</reference>
<keyword evidence="5" id="KW-1185">Reference proteome</keyword>
<evidence type="ECO:0000313" key="5">
    <source>
        <dbReference type="Proteomes" id="UP000594262"/>
    </source>
</evidence>
<evidence type="ECO:0000259" key="3">
    <source>
        <dbReference type="Pfam" id="PF12624"/>
    </source>
</evidence>
<feature type="compositionally biased region" description="Acidic residues" evidence="2">
    <location>
        <begin position="493"/>
        <end position="503"/>
    </location>
</feature>